<keyword evidence="2" id="KW-1185">Reference proteome</keyword>
<name>A0ABP7XZ60_9ACTN</name>
<evidence type="ECO:0008006" key="3">
    <source>
        <dbReference type="Google" id="ProtNLM"/>
    </source>
</evidence>
<dbReference type="SUPFAM" id="SSF54197">
    <property type="entry name" value="HIT-like"/>
    <property type="match status" value="1"/>
</dbReference>
<reference evidence="2" key="1">
    <citation type="journal article" date="2019" name="Int. J. Syst. Evol. Microbiol.">
        <title>The Global Catalogue of Microorganisms (GCM) 10K type strain sequencing project: providing services to taxonomists for standard genome sequencing and annotation.</title>
        <authorList>
            <consortium name="The Broad Institute Genomics Platform"/>
            <consortium name="The Broad Institute Genome Sequencing Center for Infectious Disease"/>
            <person name="Wu L."/>
            <person name="Ma J."/>
        </authorList>
    </citation>
    <scope>NUCLEOTIDE SEQUENCE [LARGE SCALE GENOMIC DNA]</scope>
    <source>
        <strain evidence="2">JCM 17316</strain>
    </source>
</reference>
<evidence type="ECO:0000313" key="2">
    <source>
        <dbReference type="Proteomes" id="UP001500266"/>
    </source>
</evidence>
<dbReference type="Proteomes" id="UP001500266">
    <property type="component" value="Unassembled WGS sequence"/>
</dbReference>
<accession>A0ABP7XZ60</accession>
<comment type="caution">
    <text evidence="1">The sequence shown here is derived from an EMBL/GenBank/DDBJ whole genome shotgun (WGS) entry which is preliminary data.</text>
</comment>
<protein>
    <recommendedName>
        <fullName evidence="3">DUF397 domain-containing protein</fullName>
    </recommendedName>
</protein>
<dbReference type="InterPro" id="IPR036265">
    <property type="entry name" value="HIT-like_sf"/>
</dbReference>
<proteinExistence type="predicted"/>
<organism evidence="1 2">
    <name type="scientific">Actinomadura keratinilytica</name>
    <dbReference type="NCBI Taxonomy" id="547461"/>
    <lineage>
        <taxon>Bacteria</taxon>
        <taxon>Bacillati</taxon>
        <taxon>Actinomycetota</taxon>
        <taxon>Actinomycetes</taxon>
        <taxon>Streptosporangiales</taxon>
        <taxon>Thermomonosporaceae</taxon>
        <taxon>Actinomadura</taxon>
    </lineage>
</organism>
<sequence>MDDPDDLGYLHLQLFSIRRSADKPKCLAGSESGMGAFVADALPEQAARRMREV</sequence>
<evidence type="ECO:0000313" key="1">
    <source>
        <dbReference type="EMBL" id="GAA4127917.1"/>
    </source>
</evidence>
<dbReference type="EMBL" id="BAABDO010000003">
    <property type="protein sequence ID" value="GAA4127917.1"/>
    <property type="molecule type" value="Genomic_DNA"/>
</dbReference>
<dbReference type="Gene3D" id="3.30.428.10">
    <property type="entry name" value="HIT-like"/>
    <property type="match status" value="1"/>
</dbReference>
<gene>
    <name evidence="1" type="ORF">GCM10022416_03090</name>
</gene>